<evidence type="ECO:0000256" key="2">
    <source>
        <dbReference type="ARBA" id="ARBA00023015"/>
    </source>
</evidence>
<feature type="domain" description="RNA polymerase sigma-70 region 2" evidence="6">
    <location>
        <begin position="13"/>
        <end position="78"/>
    </location>
</feature>
<dbReference type="InterPro" id="IPR013324">
    <property type="entry name" value="RNA_pol_sigma_r3/r4-like"/>
</dbReference>
<evidence type="ECO:0000256" key="4">
    <source>
        <dbReference type="ARBA" id="ARBA00023125"/>
    </source>
</evidence>
<proteinExistence type="inferred from homology"/>
<dbReference type="Pfam" id="PF08281">
    <property type="entry name" value="Sigma70_r4_2"/>
    <property type="match status" value="1"/>
</dbReference>
<dbReference type="RefSeq" id="WP_251630073.1">
    <property type="nucleotide sequence ID" value="NZ_JBBMFN010000071.1"/>
</dbReference>
<keyword evidence="2" id="KW-0805">Transcription regulation</keyword>
<dbReference type="PANTHER" id="PTHR43133:SF8">
    <property type="entry name" value="RNA POLYMERASE SIGMA FACTOR HI_1459-RELATED"/>
    <property type="match status" value="1"/>
</dbReference>
<dbReference type="InterPro" id="IPR039425">
    <property type="entry name" value="RNA_pol_sigma-70-like"/>
</dbReference>
<evidence type="ECO:0000256" key="5">
    <source>
        <dbReference type="ARBA" id="ARBA00023163"/>
    </source>
</evidence>
<evidence type="ECO:0000256" key="1">
    <source>
        <dbReference type="ARBA" id="ARBA00010641"/>
    </source>
</evidence>
<name>A0ABV1F3J2_9BACI</name>
<dbReference type="SUPFAM" id="SSF88659">
    <property type="entry name" value="Sigma3 and sigma4 domains of RNA polymerase sigma factors"/>
    <property type="match status" value="1"/>
</dbReference>
<comment type="caution">
    <text evidence="8">The sequence shown here is derived from an EMBL/GenBank/DDBJ whole genome shotgun (WGS) entry which is preliminary data.</text>
</comment>
<keyword evidence="3" id="KW-0731">Sigma factor</keyword>
<gene>
    <name evidence="8" type="ORF">WMO63_20065</name>
</gene>
<dbReference type="PANTHER" id="PTHR43133">
    <property type="entry name" value="RNA POLYMERASE ECF-TYPE SIGMA FACTO"/>
    <property type="match status" value="1"/>
</dbReference>
<dbReference type="CDD" id="cd06171">
    <property type="entry name" value="Sigma70_r4"/>
    <property type="match status" value="1"/>
</dbReference>
<dbReference type="Proteomes" id="UP001465426">
    <property type="component" value="Unassembled WGS sequence"/>
</dbReference>
<dbReference type="InterPro" id="IPR036388">
    <property type="entry name" value="WH-like_DNA-bd_sf"/>
</dbReference>
<evidence type="ECO:0000313" key="8">
    <source>
        <dbReference type="EMBL" id="MEQ2467958.1"/>
    </source>
</evidence>
<accession>A0ABV1F3J2</accession>
<evidence type="ECO:0000259" key="7">
    <source>
        <dbReference type="Pfam" id="PF08281"/>
    </source>
</evidence>
<dbReference type="InterPro" id="IPR013325">
    <property type="entry name" value="RNA_pol_sigma_r2"/>
</dbReference>
<dbReference type="InterPro" id="IPR013249">
    <property type="entry name" value="RNA_pol_sigma70_r4_t2"/>
</dbReference>
<dbReference type="InterPro" id="IPR014284">
    <property type="entry name" value="RNA_pol_sigma-70_dom"/>
</dbReference>
<keyword evidence="5" id="KW-0804">Transcription</keyword>
<dbReference type="SUPFAM" id="SSF88946">
    <property type="entry name" value="Sigma2 domain of RNA polymerase sigma factors"/>
    <property type="match status" value="1"/>
</dbReference>
<dbReference type="EMBL" id="JBBMFN010000071">
    <property type="protein sequence ID" value="MEQ2467958.1"/>
    <property type="molecule type" value="Genomic_DNA"/>
</dbReference>
<dbReference type="Pfam" id="PF04542">
    <property type="entry name" value="Sigma70_r2"/>
    <property type="match status" value="1"/>
</dbReference>
<comment type="similarity">
    <text evidence="1">Belongs to the sigma-70 factor family. ECF subfamily.</text>
</comment>
<dbReference type="Gene3D" id="1.10.1740.10">
    <property type="match status" value="1"/>
</dbReference>
<evidence type="ECO:0000313" key="9">
    <source>
        <dbReference type="Proteomes" id="UP001465426"/>
    </source>
</evidence>
<protein>
    <submittedName>
        <fullName evidence="8">Sigma-70 family RNA polymerase sigma factor</fullName>
    </submittedName>
</protein>
<dbReference type="NCBIfam" id="TIGR02937">
    <property type="entry name" value="sigma70-ECF"/>
    <property type="match status" value="1"/>
</dbReference>
<dbReference type="InterPro" id="IPR007627">
    <property type="entry name" value="RNA_pol_sigma70_r2"/>
</dbReference>
<feature type="domain" description="RNA polymerase sigma factor 70 region 4 type 2" evidence="7">
    <location>
        <begin position="108"/>
        <end position="160"/>
    </location>
</feature>
<keyword evidence="9" id="KW-1185">Reference proteome</keyword>
<organism evidence="8 9">
    <name type="scientific">Niallia hominis</name>
    <dbReference type="NCBI Taxonomy" id="3133173"/>
    <lineage>
        <taxon>Bacteria</taxon>
        <taxon>Bacillati</taxon>
        <taxon>Bacillota</taxon>
        <taxon>Bacilli</taxon>
        <taxon>Bacillales</taxon>
        <taxon>Bacillaceae</taxon>
        <taxon>Niallia</taxon>
    </lineage>
</organism>
<keyword evidence="4" id="KW-0238">DNA-binding</keyword>
<evidence type="ECO:0000256" key="3">
    <source>
        <dbReference type="ARBA" id="ARBA00023082"/>
    </source>
</evidence>
<dbReference type="Gene3D" id="1.10.10.10">
    <property type="entry name" value="Winged helix-like DNA-binding domain superfamily/Winged helix DNA-binding domain"/>
    <property type="match status" value="1"/>
</dbReference>
<evidence type="ECO:0000259" key="6">
    <source>
        <dbReference type="Pfam" id="PF04542"/>
    </source>
</evidence>
<sequence>MEKEKDKIILEWYEKFGDAIFKYILIMIQDYQQAEDLTNETFFKAFLRLDTFKGQASEKTWLYRIAHNLTVDMIRKKKPLLLIKEAFLLKKDDCPLPEEILQMKEQSLNLYHALSSLKKSYREVIILRKLKEFSIEETAEILGWSESKVKSTLFRAIRSLEKELKKEGELNGKVI</sequence>
<reference evidence="8 9" key="1">
    <citation type="submission" date="2024-03" db="EMBL/GenBank/DDBJ databases">
        <title>Human intestinal bacterial collection.</title>
        <authorList>
            <person name="Pauvert C."/>
            <person name="Hitch T.C.A."/>
            <person name="Clavel T."/>
        </authorList>
    </citation>
    <scope>NUCLEOTIDE SEQUENCE [LARGE SCALE GENOMIC DNA]</scope>
    <source>
        <strain evidence="8 9">CLA-SR-H024</strain>
    </source>
</reference>